<comment type="similarity">
    <text evidence="1">Belongs to the sigma-70 factor family. ECF subfamily.</text>
</comment>
<feature type="region of interest" description="Disordered" evidence="5">
    <location>
        <begin position="156"/>
        <end position="183"/>
    </location>
</feature>
<evidence type="ECO:0000256" key="1">
    <source>
        <dbReference type="ARBA" id="ARBA00010641"/>
    </source>
</evidence>
<keyword evidence="2" id="KW-0805">Transcription regulation</keyword>
<evidence type="ECO:0000313" key="8">
    <source>
        <dbReference type="EMBL" id="GGF20099.1"/>
    </source>
</evidence>
<keyword evidence="3" id="KW-0731">Sigma factor</keyword>
<accession>A0A8J2YV33</accession>
<dbReference type="InterPro" id="IPR053866">
    <property type="entry name" value="PhyR_sigma2"/>
</dbReference>
<dbReference type="SUPFAM" id="SSF88946">
    <property type="entry name" value="Sigma2 domain of RNA polymerase sigma factors"/>
    <property type="match status" value="1"/>
</dbReference>
<feature type="domain" description="RNA polymerase sigma factor 70 region 4 type 2" evidence="6">
    <location>
        <begin position="101"/>
        <end position="152"/>
    </location>
</feature>
<dbReference type="Proteomes" id="UP000646365">
    <property type="component" value="Unassembled WGS sequence"/>
</dbReference>
<evidence type="ECO:0000256" key="3">
    <source>
        <dbReference type="ARBA" id="ARBA00023082"/>
    </source>
</evidence>
<dbReference type="Pfam" id="PF22029">
    <property type="entry name" value="PhyR_sigma2"/>
    <property type="match status" value="1"/>
</dbReference>
<dbReference type="SUPFAM" id="SSF88659">
    <property type="entry name" value="Sigma3 and sigma4 domains of RNA polymerase sigma factors"/>
    <property type="match status" value="1"/>
</dbReference>
<dbReference type="EMBL" id="BMJQ01000006">
    <property type="protein sequence ID" value="GGF20099.1"/>
    <property type="molecule type" value="Genomic_DNA"/>
</dbReference>
<dbReference type="RefSeq" id="WP_189046633.1">
    <property type="nucleotide sequence ID" value="NZ_BMJQ01000006.1"/>
</dbReference>
<dbReference type="InterPro" id="IPR013325">
    <property type="entry name" value="RNA_pol_sigma_r2"/>
</dbReference>
<dbReference type="InterPro" id="IPR013324">
    <property type="entry name" value="RNA_pol_sigma_r3/r4-like"/>
</dbReference>
<sequence>MDFPARLLKELPRLHRYAIALVGNRAMAEDLVQDCAERALRYSGTLQDRSRIFGWLRTILYNLYMSALNEQRSRGTMVELEQTANSLAMSLPPGERTAAMDFVRAMNELSVEHREVLLLVGLEGLSYREVAATLDIPVGTVMSRLARARAQLRGRLELADGRPPSPSNGVPAGPSHSVETAED</sequence>
<dbReference type="Pfam" id="PF08281">
    <property type="entry name" value="Sigma70_r4_2"/>
    <property type="match status" value="1"/>
</dbReference>
<proteinExistence type="inferred from homology"/>
<dbReference type="InterPro" id="IPR013249">
    <property type="entry name" value="RNA_pol_sigma70_r4_t2"/>
</dbReference>
<evidence type="ECO:0000256" key="2">
    <source>
        <dbReference type="ARBA" id="ARBA00023015"/>
    </source>
</evidence>
<keyword evidence="4" id="KW-0804">Transcription</keyword>
<dbReference type="InterPro" id="IPR036388">
    <property type="entry name" value="WH-like_DNA-bd_sf"/>
</dbReference>
<dbReference type="Gene3D" id="1.10.1740.10">
    <property type="match status" value="1"/>
</dbReference>
<dbReference type="InterPro" id="IPR014284">
    <property type="entry name" value="RNA_pol_sigma-70_dom"/>
</dbReference>
<dbReference type="GO" id="GO:0016987">
    <property type="term" value="F:sigma factor activity"/>
    <property type="evidence" value="ECO:0007669"/>
    <property type="project" value="UniProtKB-KW"/>
</dbReference>
<organism evidence="8 9">
    <name type="scientific">Aliidongia dinghuensis</name>
    <dbReference type="NCBI Taxonomy" id="1867774"/>
    <lineage>
        <taxon>Bacteria</taxon>
        <taxon>Pseudomonadati</taxon>
        <taxon>Pseudomonadota</taxon>
        <taxon>Alphaproteobacteria</taxon>
        <taxon>Rhodospirillales</taxon>
        <taxon>Dongiaceae</taxon>
        <taxon>Aliidongia</taxon>
    </lineage>
</organism>
<dbReference type="GO" id="GO:0003677">
    <property type="term" value="F:DNA binding"/>
    <property type="evidence" value="ECO:0007669"/>
    <property type="project" value="InterPro"/>
</dbReference>
<dbReference type="PANTHER" id="PTHR43133:SF25">
    <property type="entry name" value="RNA POLYMERASE SIGMA FACTOR RFAY-RELATED"/>
    <property type="match status" value="1"/>
</dbReference>
<evidence type="ECO:0000256" key="4">
    <source>
        <dbReference type="ARBA" id="ARBA00023163"/>
    </source>
</evidence>
<evidence type="ECO:0000259" key="7">
    <source>
        <dbReference type="Pfam" id="PF22029"/>
    </source>
</evidence>
<gene>
    <name evidence="8" type="primary">prtI</name>
    <name evidence="8" type="ORF">GCM10011611_27660</name>
</gene>
<evidence type="ECO:0000259" key="6">
    <source>
        <dbReference type="Pfam" id="PF08281"/>
    </source>
</evidence>
<dbReference type="AlphaFoldDB" id="A0A8J2YV33"/>
<dbReference type="GO" id="GO:0006352">
    <property type="term" value="P:DNA-templated transcription initiation"/>
    <property type="evidence" value="ECO:0007669"/>
    <property type="project" value="InterPro"/>
</dbReference>
<dbReference type="NCBIfam" id="TIGR02937">
    <property type="entry name" value="sigma70-ECF"/>
    <property type="match status" value="1"/>
</dbReference>
<dbReference type="Gene3D" id="1.10.10.10">
    <property type="entry name" value="Winged helix-like DNA-binding domain superfamily/Winged helix DNA-binding domain"/>
    <property type="match status" value="1"/>
</dbReference>
<dbReference type="InterPro" id="IPR039425">
    <property type="entry name" value="RNA_pol_sigma-70-like"/>
</dbReference>
<feature type="domain" description="PhyR sigma2" evidence="7">
    <location>
        <begin position="9"/>
        <end position="51"/>
    </location>
</feature>
<keyword evidence="9" id="KW-1185">Reference proteome</keyword>
<protein>
    <submittedName>
        <fullName evidence="8">RNA polymerase sigma factor</fullName>
    </submittedName>
</protein>
<comment type="caution">
    <text evidence="8">The sequence shown here is derived from an EMBL/GenBank/DDBJ whole genome shotgun (WGS) entry which is preliminary data.</text>
</comment>
<reference evidence="8" key="2">
    <citation type="submission" date="2020-09" db="EMBL/GenBank/DDBJ databases">
        <authorList>
            <person name="Sun Q."/>
            <person name="Zhou Y."/>
        </authorList>
    </citation>
    <scope>NUCLEOTIDE SEQUENCE</scope>
    <source>
        <strain evidence="8">CGMCC 1.15725</strain>
    </source>
</reference>
<reference evidence="8" key="1">
    <citation type="journal article" date="2014" name="Int. J. Syst. Evol. Microbiol.">
        <title>Complete genome sequence of Corynebacterium casei LMG S-19264T (=DSM 44701T), isolated from a smear-ripened cheese.</title>
        <authorList>
            <consortium name="US DOE Joint Genome Institute (JGI-PGF)"/>
            <person name="Walter F."/>
            <person name="Albersmeier A."/>
            <person name="Kalinowski J."/>
            <person name="Ruckert C."/>
        </authorList>
    </citation>
    <scope>NUCLEOTIDE SEQUENCE</scope>
    <source>
        <strain evidence="8">CGMCC 1.15725</strain>
    </source>
</reference>
<evidence type="ECO:0000256" key="5">
    <source>
        <dbReference type="SAM" id="MobiDB-lite"/>
    </source>
</evidence>
<dbReference type="PANTHER" id="PTHR43133">
    <property type="entry name" value="RNA POLYMERASE ECF-TYPE SIGMA FACTO"/>
    <property type="match status" value="1"/>
</dbReference>
<evidence type="ECO:0000313" key="9">
    <source>
        <dbReference type="Proteomes" id="UP000646365"/>
    </source>
</evidence>
<name>A0A8J2YV33_9PROT</name>